<evidence type="ECO:0000313" key="4">
    <source>
        <dbReference type="EMBL" id="QQP85815.1"/>
    </source>
</evidence>
<dbReference type="Proteomes" id="UP000595278">
    <property type="component" value="Chromosome"/>
</dbReference>
<reference evidence="4 5" key="1">
    <citation type="submission" date="2021-01" db="EMBL/GenBank/DDBJ databases">
        <title>Entomomonas sp. F2A isolated from a house cricket (Acheta domesticus).</title>
        <authorList>
            <person name="Spergser J."/>
            <person name="Busse H.-J."/>
        </authorList>
    </citation>
    <scope>NUCLEOTIDE SEQUENCE [LARGE SCALE GENOMIC DNA]</scope>
    <source>
        <strain evidence="4 5">F2A</strain>
    </source>
</reference>
<comment type="similarity">
    <text evidence="1">Belongs to the ribosome association toxin RatA family.</text>
</comment>
<dbReference type="GO" id="GO:0048039">
    <property type="term" value="F:ubiquinone binding"/>
    <property type="evidence" value="ECO:0007669"/>
    <property type="project" value="InterPro"/>
</dbReference>
<dbReference type="PANTHER" id="PTHR12901">
    <property type="entry name" value="SPERM PROTEIN HOMOLOG"/>
    <property type="match status" value="1"/>
</dbReference>
<accession>A0A974NFG7</accession>
<dbReference type="GO" id="GO:0045333">
    <property type="term" value="P:cellular respiration"/>
    <property type="evidence" value="ECO:0007669"/>
    <property type="project" value="InterPro"/>
</dbReference>
<sequence length="144" mass="16240">MTIHVERSALLPYSAHQMFVLVNDVAKYPEFLPWCTGTEILASSDTEMVAKVLIAMGPIKQYFITKNTLVMDTSIEMNLQEGPFKQLHGLWTFNQLSDEACKIHLIMDFDYSNVLIKATLGPLFNKAAGTMVDVFCQRAKDLYG</sequence>
<dbReference type="RefSeq" id="WP_201092892.1">
    <property type="nucleotide sequence ID" value="NZ_CP067393.1"/>
</dbReference>
<keyword evidence="2" id="KW-1277">Toxin-antitoxin system</keyword>
<evidence type="ECO:0000256" key="1">
    <source>
        <dbReference type="ARBA" id="ARBA00008918"/>
    </source>
</evidence>
<dbReference type="InterPro" id="IPR023393">
    <property type="entry name" value="START-like_dom_sf"/>
</dbReference>
<dbReference type="AlphaFoldDB" id="A0A974NFG7"/>
<dbReference type="KEGG" id="eaz:JHT90_00690"/>
<protein>
    <submittedName>
        <fullName evidence="4">Type II toxin-antitoxin system RatA family toxin</fullName>
    </submittedName>
</protein>
<dbReference type="EMBL" id="CP067393">
    <property type="protein sequence ID" value="QQP85815.1"/>
    <property type="molecule type" value="Genomic_DNA"/>
</dbReference>
<dbReference type="Gene3D" id="3.30.530.20">
    <property type="match status" value="1"/>
</dbReference>
<evidence type="ECO:0000256" key="2">
    <source>
        <dbReference type="ARBA" id="ARBA00022649"/>
    </source>
</evidence>
<dbReference type="Pfam" id="PF03364">
    <property type="entry name" value="Polyketide_cyc"/>
    <property type="match status" value="1"/>
</dbReference>
<dbReference type="CDD" id="cd07813">
    <property type="entry name" value="COQ10p_like"/>
    <property type="match status" value="1"/>
</dbReference>
<proteinExistence type="inferred from homology"/>
<organism evidence="4 5">
    <name type="scientific">Entomomonas asaccharolytica</name>
    <dbReference type="NCBI Taxonomy" id="2785331"/>
    <lineage>
        <taxon>Bacteria</taxon>
        <taxon>Pseudomonadati</taxon>
        <taxon>Pseudomonadota</taxon>
        <taxon>Gammaproteobacteria</taxon>
        <taxon>Pseudomonadales</taxon>
        <taxon>Pseudomonadaceae</taxon>
        <taxon>Entomomonas</taxon>
    </lineage>
</organism>
<dbReference type="PANTHER" id="PTHR12901:SF10">
    <property type="entry name" value="COENZYME Q-BINDING PROTEIN COQ10, MITOCHONDRIAL"/>
    <property type="match status" value="1"/>
</dbReference>
<evidence type="ECO:0000313" key="5">
    <source>
        <dbReference type="Proteomes" id="UP000595278"/>
    </source>
</evidence>
<dbReference type="InterPro" id="IPR044996">
    <property type="entry name" value="COQ10-like"/>
</dbReference>
<gene>
    <name evidence="4" type="ORF">JHT90_00690</name>
</gene>
<evidence type="ECO:0000259" key="3">
    <source>
        <dbReference type="Pfam" id="PF03364"/>
    </source>
</evidence>
<keyword evidence="5" id="KW-1185">Reference proteome</keyword>
<dbReference type="InterPro" id="IPR005031">
    <property type="entry name" value="COQ10_START"/>
</dbReference>
<dbReference type="SUPFAM" id="SSF55961">
    <property type="entry name" value="Bet v1-like"/>
    <property type="match status" value="1"/>
</dbReference>
<feature type="domain" description="Coenzyme Q-binding protein COQ10 START" evidence="3">
    <location>
        <begin position="11"/>
        <end position="135"/>
    </location>
</feature>
<name>A0A974NFG7_9GAMM</name>